<keyword evidence="2" id="KW-1185">Reference proteome</keyword>
<gene>
    <name evidence="1" type="ORF">OOZ35_03175</name>
</gene>
<dbReference type="PANTHER" id="PTHR47623">
    <property type="entry name" value="OS09G0287300 PROTEIN"/>
    <property type="match status" value="1"/>
</dbReference>
<evidence type="ECO:0000313" key="2">
    <source>
        <dbReference type="Proteomes" id="UP001149142"/>
    </source>
</evidence>
<sequence length="164" mass="18913">MKTNKTIQFFRHAKSSWKHNLPDHDRPLKQRGINDVKLMSNYLKTNFLIPDLILSSTANRAKTTAQLFIENLQLTEVSFCLKKELYDFSGESVLNQIKNCDNSVNVLTIFGHNFAITELSNILGDKYIENVTTSGFVQIEFEQNCWQKVKNGKTQKIVFPKLLK</sequence>
<name>A0ABT4RXE6_9FLAO</name>
<dbReference type="SUPFAM" id="SSF53254">
    <property type="entry name" value="Phosphoglycerate mutase-like"/>
    <property type="match status" value="1"/>
</dbReference>
<dbReference type="InterPro" id="IPR029033">
    <property type="entry name" value="His_PPase_superfam"/>
</dbReference>
<dbReference type="Proteomes" id="UP001149142">
    <property type="component" value="Unassembled WGS sequence"/>
</dbReference>
<dbReference type="PANTHER" id="PTHR47623:SF1">
    <property type="entry name" value="OS09G0287300 PROTEIN"/>
    <property type="match status" value="1"/>
</dbReference>
<dbReference type="CDD" id="cd07067">
    <property type="entry name" value="HP_PGM_like"/>
    <property type="match status" value="1"/>
</dbReference>
<reference evidence="1" key="1">
    <citation type="submission" date="2022-11" db="EMBL/GenBank/DDBJ databases">
        <title>Refractory cell wall polysaccharides provide important carbon source for microbial heterotrophs in the hadal ocean.</title>
        <authorList>
            <person name="Zhu X."/>
        </authorList>
    </citation>
    <scope>NUCLEOTIDE SEQUENCE</scope>
    <source>
        <strain evidence="1">MTRN7</strain>
    </source>
</reference>
<dbReference type="Pfam" id="PF00300">
    <property type="entry name" value="His_Phos_1"/>
    <property type="match status" value="1"/>
</dbReference>
<dbReference type="Gene3D" id="3.40.50.1240">
    <property type="entry name" value="Phosphoglycerate mutase-like"/>
    <property type="match status" value="1"/>
</dbReference>
<accession>A0ABT4RXE6</accession>
<protein>
    <submittedName>
        <fullName evidence="1">Histidine phosphatase family protein</fullName>
    </submittedName>
</protein>
<organism evidence="1 2">
    <name type="scientific">Mesoflavibacter profundi</name>
    <dbReference type="NCBI Taxonomy" id="2708110"/>
    <lineage>
        <taxon>Bacteria</taxon>
        <taxon>Pseudomonadati</taxon>
        <taxon>Bacteroidota</taxon>
        <taxon>Flavobacteriia</taxon>
        <taxon>Flavobacteriales</taxon>
        <taxon>Flavobacteriaceae</taxon>
        <taxon>Mesoflavibacter</taxon>
    </lineage>
</organism>
<dbReference type="RefSeq" id="WP_270005071.1">
    <property type="nucleotide sequence ID" value="NZ_JAPFGC010000002.1"/>
</dbReference>
<dbReference type="InterPro" id="IPR013078">
    <property type="entry name" value="His_Pase_superF_clade-1"/>
</dbReference>
<evidence type="ECO:0000313" key="1">
    <source>
        <dbReference type="EMBL" id="MDA0176490.1"/>
    </source>
</evidence>
<comment type="caution">
    <text evidence="1">The sequence shown here is derived from an EMBL/GenBank/DDBJ whole genome shotgun (WGS) entry which is preliminary data.</text>
</comment>
<dbReference type="EMBL" id="JAPFGC010000002">
    <property type="protein sequence ID" value="MDA0176490.1"/>
    <property type="molecule type" value="Genomic_DNA"/>
</dbReference>
<proteinExistence type="predicted"/>